<protein>
    <submittedName>
        <fullName evidence="1">Uncharacterized protein</fullName>
    </submittedName>
</protein>
<evidence type="ECO:0000313" key="2">
    <source>
        <dbReference type="Proteomes" id="UP000830395"/>
    </source>
</evidence>
<gene>
    <name evidence="1" type="ORF">PDJAM_G00215640</name>
</gene>
<accession>A0ACC5YAU3</accession>
<keyword evidence="2" id="KW-1185">Reference proteome</keyword>
<proteinExistence type="predicted"/>
<sequence length="92" mass="10730">MQLVLNKPKNYCCNHKDFPVLIPRLIHHMLILNILSGHLVLFDFMVKSCRRLMIYNLTILSLRRGSVPFVVWFLSRFLPYVISGSFSLPLAL</sequence>
<evidence type="ECO:0000313" key="1">
    <source>
        <dbReference type="EMBL" id="MCJ8732816.1"/>
    </source>
</evidence>
<name>A0ACC5YAU3_9TELE</name>
<comment type="caution">
    <text evidence="1">The sequence shown here is derived from an EMBL/GenBank/DDBJ whole genome shotgun (WGS) entry which is preliminary data.</text>
</comment>
<reference evidence="1" key="1">
    <citation type="submission" date="2020-02" db="EMBL/GenBank/DDBJ databases">
        <title>Genome sequencing of the panga catfish, Pangasius djambal.</title>
        <authorList>
            <person name="Wen M."/>
            <person name="Zahm M."/>
            <person name="Roques C."/>
            <person name="Cabau C."/>
            <person name="Klopp C."/>
            <person name="Donnadieu C."/>
            <person name="Jouanno E."/>
            <person name="Avarre J.-C."/>
            <person name="Campet M."/>
            <person name="Ha T."/>
            <person name="Dugue R."/>
            <person name="Lampietro C."/>
            <person name="Louis A."/>
            <person name="Herpin A."/>
            <person name="Echchiki A."/>
            <person name="Berthelot C."/>
            <person name="Parey E."/>
            <person name="Roest-Crollius H."/>
            <person name="Braasch I."/>
            <person name="Postlethwait J.H."/>
            <person name="Bobe J."/>
            <person name="Montfort J."/>
            <person name="Bouchez O."/>
            <person name="Begum T."/>
            <person name="Schartl M."/>
            <person name="Gustiano R."/>
            <person name="Guiguen Y."/>
        </authorList>
    </citation>
    <scope>NUCLEOTIDE SEQUENCE</scope>
    <source>
        <strain evidence="1">Pdj_M5554</strain>
    </source>
</reference>
<dbReference type="EMBL" id="CM040979">
    <property type="protein sequence ID" value="MCJ8732816.1"/>
    <property type="molecule type" value="Genomic_DNA"/>
</dbReference>
<dbReference type="Proteomes" id="UP000830395">
    <property type="component" value="Chromosome 5"/>
</dbReference>
<organism evidence="1 2">
    <name type="scientific">Pangasius djambal</name>
    <dbReference type="NCBI Taxonomy" id="1691987"/>
    <lineage>
        <taxon>Eukaryota</taxon>
        <taxon>Metazoa</taxon>
        <taxon>Chordata</taxon>
        <taxon>Craniata</taxon>
        <taxon>Vertebrata</taxon>
        <taxon>Euteleostomi</taxon>
        <taxon>Actinopterygii</taxon>
        <taxon>Neopterygii</taxon>
        <taxon>Teleostei</taxon>
        <taxon>Ostariophysi</taxon>
        <taxon>Siluriformes</taxon>
        <taxon>Pangasiidae</taxon>
        <taxon>Pangasius</taxon>
    </lineage>
</organism>